<evidence type="ECO:0000313" key="4">
    <source>
        <dbReference type="EMBL" id="SFJ31903.1"/>
    </source>
</evidence>
<gene>
    <name evidence="4" type="ORF">SAMN05443431_10689</name>
</gene>
<dbReference type="InterPro" id="IPR000182">
    <property type="entry name" value="GNAT_dom"/>
</dbReference>
<dbReference type="PANTHER" id="PTHR42919:SF8">
    <property type="entry name" value="N-ALPHA-ACETYLTRANSFERASE 50"/>
    <property type="match status" value="1"/>
</dbReference>
<dbReference type="EMBL" id="FORM01000006">
    <property type="protein sequence ID" value="SFJ31903.1"/>
    <property type="molecule type" value="Genomic_DNA"/>
</dbReference>
<dbReference type="PROSITE" id="PS51186">
    <property type="entry name" value="GNAT"/>
    <property type="match status" value="1"/>
</dbReference>
<dbReference type="Pfam" id="PF00583">
    <property type="entry name" value="Acetyltransf_1"/>
    <property type="match status" value="1"/>
</dbReference>
<dbReference type="AlphaFoldDB" id="A0A1I3QCN0"/>
<keyword evidence="5" id="KW-1185">Reference proteome</keyword>
<dbReference type="RefSeq" id="WP_090840323.1">
    <property type="nucleotide sequence ID" value="NZ_CANLBQ010000006.1"/>
</dbReference>
<dbReference type="PANTHER" id="PTHR42919">
    <property type="entry name" value="N-ALPHA-ACETYLTRANSFERASE"/>
    <property type="match status" value="1"/>
</dbReference>
<accession>A0A1I3QCN0</accession>
<feature type="domain" description="N-acetyltransferase" evidence="3">
    <location>
        <begin position="2"/>
        <end position="171"/>
    </location>
</feature>
<evidence type="ECO:0000313" key="5">
    <source>
        <dbReference type="Proteomes" id="UP000199559"/>
    </source>
</evidence>
<dbReference type="SUPFAM" id="SSF55729">
    <property type="entry name" value="Acyl-CoA N-acyltransferases (Nat)"/>
    <property type="match status" value="1"/>
</dbReference>
<keyword evidence="4" id="KW-0689">Ribosomal protein</keyword>
<dbReference type="Proteomes" id="UP000199559">
    <property type="component" value="Unassembled WGS sequence"/>
</dbReference>
<dbReference type="InterPro" id="IPR051556">
    <property type="entry name" value="N-term/lysine_N-AcTrnsfr"/>
</dbReference>
<proteinExistence type="predicted"/>
<evidence type="ECO:0000256" key="2">
    <source>
        <dbReference type="ARBA" id="ARBA00023315"/>
    </source>
</evidence>
<dbReference type="Gene3D" id="3.40.630.30">
    <property type="match status" value="1"/>
</dbReference>
<organism evidence="4 5">
    <name type="scientific">Olleya namhaensis</name>
    <dbReference type="NCBI Taxonomy" id="1144750"/>
    <lineage>
        <taxon>Bacteria</taxon>
        <taxon>Pseudomonadati</taxon>
        <taxon>Bacteroidota</taxon>
        <taxon>Flavobacteriia</taxon>
        <taxon>Flavobacteriales</taxon>
        <taxon>Flavobacteriaceae</taxon>
    </lineage>
</organism>
<dbReference type="GO" id="GO:0005840">
    <property type="term" value="C:ribosome"/>
    <property type="evidence" value="ECO:0007669"/>
    <property type="project" value="UniProtKB-KW"/>
</dbReference>
<sequence>MIKIIKATSEDSEIIATLGQQTFRESHGNSAPKEDIDRFILNTYNKDTIFKEFENKKALYHLLYYDNQLAGFSKIQLETPNDNITDKNITKLDRIYLLEAFQGKQLGVTLLDFNIALSKQHNQKGLWLVVWVENKKAIQFYNKMGFKIAGAYNFNISKTHSNPNHVMFLEY</sequence>
<dbReference type="InterPro" id="IPR016181">
    <property type="entry name" value="Acyl_CoA_acyltransferase"/>
</dbReference>
<evidence type="ECO:0000259" key="3">
    <source>
        <dbReference type="PROSITE" id="PS51186"/>
    </source>
</evidence>
<evidence type="ECO:0000256" key="1">
    <source>
        <dbReference type="ARBA" id="ARBA00022679"/>
    </source>
</evidence>
<keyword evidence="1" id="KW-0808">Transferase</keyword>
<reference evidence="5" key="1">
    <citation type="submission" date="2016-10" db="EMBL/GenBank/DDBJ databases">
        <authorList>
            <person name="Varghese N."/>
            <person name="Submissions S."/>
        </authorList>
    </citation>
    <scope>NUCLEOTIDE SEQUENCE [LARGE SCALE GENOMIC DNA]</scope>
    <source>
        <strain evidence="5">DSM 28881</strain>
    </source>
</reference>
<dbReference type="STRING" id="1144750.SAMN05443431_10689"/>
<dbReference type="GO" id="GO:0016747">
    <property type="term" value="F:acyltransferase activity, transferring groups other than amino-acyl groups"/>
    <property type="evidence" value="ECO:0007669"/>
    <property type="project" value="InterPro"/>
</dbReference>
<protein>
    <submittedName>
        <fullName evidence="4">Ribosomal protein S18 acetylase RimI</fullName>
    </submittedName>
</protein>
<name>A0A1I3QCN0_9FLAO</name>
<keyword evidence="2" id="KW-0012">Acyltransferase</keyword>
<keyword evidence="4" id="KW-0687">Ribonucleoprotein</keyword>